<protein>
    <submittedName>
        <fullName evidence="2 3">Uncharacterized protein</fullName>
    </submittedName>
</protein>
<evidence type="ECO:0000313" key="4">
    <source>
        <dbReference type="Proteomes" id="UP000006039"/>
    </source>
</evidence>
<dbReference type="VEuPathDB" id="FungiDB:GGTG_11246"/>
<keyword evidence="4" id="KW-1185">Reference proteome</keyword>
<keyword evidence="1" id="KW-1133">Transmembrane helix</keyword>
<feature type="transmembrane region" description="Helical" evidence="1">
    <location>
        <begin position="84"/>
        <end position="107"/>
    </location>
</feature>
<organism evidence="2">
    <name type="scientific">Gaeumannomyces tritici (strain R3-111a-1)</name>
    <name type="common">Wheat and barley take-all root rot fungus</name>
    <name type="synonym">Gaeumannomyces graminis var. tritici</name>
    <dbReference type="NCBI Taxonomy" id="644352"/>
    <lineage>
        <taxon>Eukaryota</taxon>
        <taxon>Fungi</taxon>
        <taxon>Dikarya</taxon>
        <taxon>Ascomycota</taxon>
        <taxon>Pezizomycotina</taxon>
        <taxon>Sordariomycetes</taxon>
        <taxon>Sordariomycetidae</taxon>
        <taxon>Magnaporthales</taxon>
        <taxon>Magnaporthaceae</taxon>
        <taxon>Gaeumannomyces</taxon>
    </lineage>
</organism>
<evidence type="ECO:0000256" key="1">
    <source>
        <dbReference type="SAM" id="Phobius"/>
    </source>
</evidence>
<dbReference type="AlphaFoldDB" id="J3PCM6"/>
<sequence length="144" mass="16681">MFLANACYYFKPLLGMGDFIFRMARPLFDGFDNVSKATVHIFNCQLINFVNFGYFTVFNPMPKGQNCLIKCLKTVINFFYPLNLYFKAVMALFCCCNCLKLLLIFLLKLLQRFLISLKGVVFLKVAFIAFFRIMLICEAKLLNA</sequence>
<reference evidence="3" key="4">
    <citation type="journal article" date="2015" name="G3 (Bethesda)">
        <title>Genome sequences of three phytopathogenic species of the Magnaporthaceae family of fungi.</title>
        <authorList>
            <person name="Okagaki L.H."/>
            <person name="Nunes C.C."/>
            <person name="Sailsbery J."/>
            <person name="Clay B."/>
            <person name="Brown D."/>
            <person name="John T."/>
            <person name="Oh Y."/>
            <person name="Young N."/>
            <person name="Fitzgerald M."/>
            <person name="Haas B.J."/>
            <person name="Zeng Q."/>
            <person name="Young S."/>
            <person name="Adiconis X."/>
            <person name="Fan L."/>
            <person name="Levin J.Z."/>
            <person name="Mitchell T.K."/>
            <person name="Okubara P.A."/>
            <person name="Farman M.L."/>
            <person name="Kohn L.M."/>
            <person name="Birren B."/>
            <person name="Ma L.-J."/>
            <person name="Dean R.A."/>
        </authorList>
    </citation>
    <scope>NUCLEOTIDE SEQUENCE</scope>
    <source>
        <strain evidence="3">R3-111a-1</strain>
    </source>
</reference>
<dbReference type="EMBL" id="GL385400">
    <property type="protein sequence ID" value="EJT71996.1"/>
    <property type="molecule type" value="Genomic_DNA"/>
</dbReference>
<feature type="transmembrane region" description="Helical" evidence="1">
    <location>
        <begin position="119"/>
        <end position="142"/>
    </location>
</feature>
<gene>
    <name evidence="3" type="primary">20351704</name>
    <name evidence="2" type="ORF">GGTG_11246</name>
</gene>
<proteinExistence type="predicted"/>
<dbReference type="Proteomes" id="UP000006039">
    <property type="component" value="Unassembled WGS sequence"/>
</dbReference>
<keyword evidence="1" id="KW-0472">Membrane</keyword>
<dbReference type="EnsemblFungi" id="EJT71996">
    <property type="protein sequence ID" value="EJT71996"/>
    <property type="gene ID" value="GGTG_11246"/>
</dbReference>
<reference evidence="2" key="2">
    <citation type="submission" date="2010-07" db="EMBL/GenBank/DDBJ databases">
        <authorList>
            <consortium name="The Broad Institute Genome Sequencing Platform"/>
            <consortium name="Broad Institute Genome Sequencing Center for Infectious Disease"/>
            <person name="Ma L.-J."/>
            <person name="Dead R."/>
            <person name="Young S."/>
            <person name="Zeng Q."/>
            <person name="Koehrsen M."/>
            <person name="Alvarado L."/>
            <person name="Berlin A."/>
            <person name="Chapman S.B."/>
            <person name="Chen Z."/>
            <person name="Freedman E."/>
            <person name="Gellesch M."/>
            <person name="Goldberg J."/>
            <person name="Griggs A."/>
            <person name="Gujja S."/>
            <person name="Heilman E.R."/>
            <person name="Heiman D."/>
            <person name="Hepburn T."/>
            <person name="Howarth C."/>
            <person name="Jen D."/>
            <person name="Larson L."/>
            <person name="Mehta T."/>
            <person name="Neiman D."/>
            <person name="Pearson M."/>
            <person name="Roberts A."/>
            <person name="Saif S."/>
            <person name="Shea T."/>
            <person name="Shenoy N."/>
            <person name="Sisk P."/>
            <person name="Stolte C."/>
            <person name="Sykes S."/>
            <person name="Walk T."/>
            <person name="White J."/>
            <person name="Yandava C."/>
            <person name="Haas B."/>
            <person name="Nusbaum C."/>
            <person name="Birren B."/>
        </authorList>
    </citation>
    <scope>NUCLEOTIDE SEQUENCE</scope>
    <source>
        <strain evidence="2">R3-111a-1</strain>
    </source>
</reference>
<evidence type="ECO:0000313" key="2">
    <source>
        <dbReference type="EMBL" id="EJT71996.1"/>
    </source>
</evidence>
<accession>J3PCM6</accession>
<reference evidence="3" key="5">
    <citation type="submission" date="2018-04" db="UniProtKB">
        <authorList>
            <consortium name="EnsemblFungi"/>
        </authorList>
    </citation>
    <scope>IDENTIFICATION</scope>
    <source>
        <strain evidence="3">R3-111a-1</strain>
    </source>
</reference>
<keyword evidence="1" id="KW-0812">Transmembrane</keyword>
<dbReference type="RefSeq" id="XP_009227393.1">
    <property type="nucleotide sequence ID" value="XM_009229129.1"/>
</dbReference>
<dbReference type="GeneID" id="20351704"/>
<reference evidence="2" key="3">
    <citation type="submission" date="2010-09" db="EMBL/GenBank/DDBJ databases">
        <title>Annotation of Gaeumannomyces graminis var. tritici R3-111a-1.</title>
        <authorList>
            <consortium name="The Broad Institute Genome Sequencing Platform"/>
            <person name="Ma L.-J."/>
            <person name="Dead R."/>
            <person name="Young S.K."/>
            <person name="Zeng Q."/>
            <person name="Gargeya S."/>
            <person name="Fitzgerald M."/>
            <person name="Haas B."/>
            <person name="Abouelleil A."/>
            <person name="Alvarado L."/>
            <person name="Arachchi H.M."/>
            <person name="Berlin A."/>
            <person name="Brown A."/>
            <person name="Chapman S.B."/>
            <person name="Chen Z."/>
            <person name="Dunbar C."/>
            <person name="Freedman E."/>
            <person name="Gearin G."/>
            <person name="Gellesch M."/>
            <person name="Goldberg J."/>
            <person name="Griggs A."/>
            <person name="Gujja S."/>
            <person name="Heiman D."/>
            <person name="Howarth C."/>
            <person name="Larson L."/>
            <person name="Lui A."/>
            <person name="MacDonald P.J.P."/>
            <person name="Mehta T."/>
            <person name="Montmayeur A."/>
            <person name="Murphy C."/>
            <person name="Neiman D."/>
            <person name="Pearson M."/>
            <person name="Priest M."/>
            <person name="Roberts A."/>
            <person name="Saif S."/>
            <person name="Shea T."/>
            <person name="Shenoy N."/>
            <person name="Sisk P."/>
            <person name="Stolte C."/>
            <person name="Sykes S."/>
            <person name="Yandava C."/>
            <person name="Wortman J."/>
            <person name="Nusbaum C."/>
            <person name="Birren B."/>
        </authorList>
    </citation>
    <scope>NUCLEOTIDE SEQUENCE</scope>
    <source>
        <strain evidence="2">R3-111a-1</strain>
    </source>
</reference>
<name>J3PCM6_GAET3</name>
<reference evidence="4" key="1">
    <citation type="submission" date="2010-07" db="EMBL/GenBank/DDBJ databases">
        <title>The genome sequence of Gaeumannomyces graminis var. tritici strain R3-111a-1.</title>
        <authorList>
            <consortium name="The Broad Institute Genome Sequencing Platform"/>
            <person name="Ma L.-J."/>
            <person name="Dead R."/>
            <person name="Young S."/>
            <person name="Zeng Q."/>
            <person name="Koehrsen M."/>
            <person name="Alvarado L."/>
            <person name="Berlin A."/>
            <person name="Chapman S.B."/>
            <person name="Chen Z."/>
            <person name="Freedman E."/>
            <person name="Gellesch M."/>
            <person name="Goldberg J."/>
            <person name="Griggs A."/>
            <person name="Gujja S."/>
            <person name="Heilman E.R."/>
            <person name="Heiman D."/>
            <person name="Hepburn T."/>
            <person name="Howarth C."/>
            <person name="Jen D."/>
            <person name="Larson L."/>
            <person name="Mehta T."/>
            <person name="Neiman D."/>
            <person name="Pearson M."/>
            <person name="Roberts A."/>
            <person name="Saif S."/>
            <person name="Shea T."/>
            <person name="Shenoy N."/>
            <person name="Sisk P."/>
            <person name="Stolte C."/>
            <person name="Sykes S."/>
            <person name="Walk T."/>
            <person name="White J."/>
            <person name="Yandava C."/>
            <person name="Haas B."/>
            <person name="Nusbaum C."/>
            <person name="Birren B."/>
        </authorList>
    </citation>
    <scope>NUCLEOTIDE SEQUENCE [LARGE SCALE GENOMIC DNA]</scope>
    <source>
        <strain evidence="4">R3-111a-1</strain>
    </source>
</reference>
<evidence type="ECO:0000313" key="3">
    <source>
        <dbReference type="EnsemblFungi" id="EJT71996"/>
    </source>
</evidence>
<dbReference type="HOGENOM" id="CLU_1796597_0_0_1"/>